<dbReference type="Proteomes" id="UP000887576">
    <property type="component" value="Unplaced"/>
</dbReference>
<accession>A0AC34Q003</accession>
<organism evidence="1 2">
    <name type="scientific">Panagrolaimus sp. JU765</name>
    <dbReference type="NCBI Taxonomy" id="591449"/>
    <lineage>
        <taxon>Eukaryota</taxon>
        <taxon>Metazoa</taxon>
        <taxon>Ecdysozoa</taxon>
        <taxon>Nematoda</taxon>
        <taxon>Chromadorea</taxon>
        <taxon>Rhabditida</taxon>
        <taxon>Tylenchina</taxon>
        <taxon>Panagrolaimomorpha</taxon>
        <taxon>Panagrolaimoidea</taxon>
        <taxon>Panagrolaimidae</taxon>
        <taxon>Panagrolaimus</taxon>
    </lineage>
</organism>
<name>A0AC34Q003_9BILA</name>
<sequence>MKESRIRRKEKITENRAKLTFAAEEVVIDLDAPDVGRFQNLVQTTIVLRKRKLDDSVSEFPKFAARPKIVLRKLQDFGDYEEEKEEHSSSSILGVRLNVAPGLDHLDL</sequence>
<dbReference type="WBParaSite" id="JU765_v2.g11654.t1">
    <property type="protein sequence ID" value="JU765_v2.g11654.t1"/>
    <property type="gene ID" value="JU765_v2.g11654"/>
</dbReference>
<proteinExistence type="predicted"/>
<reference evidence="2" key="1">
    <citation type="submission" date="2022-11" db="UniProtKB">
        <authorList>
            <consortium name="WormBaseParasite"/>
        </authorList>
    </citation>
    <scope>IDENTIFICATION</scope>
</reference>
<evidence type="ECO:0000313" key="1">
    <source>
        <dbReference type="Proteomes" id="UP000887576"/>
    </source>
</evidence>
<protein>
    <submittedName>
        <fullName evidence="2">Uncharacterized protein</fullName>
    </submittedName>
</protein>
<evidence type="ECO:0000313" key="2">
    <source>
        <dbReference type="WBParaSite" id="JU765_v2.g11654.t1"/>
    </source>
</evidence>